<dbReference type="GO" id="GO:0006281">
    <property type="term" value="P:DNA repair"/>
    <property type="evidence" value="ECO:0007669"/>
    <property type="project" value="UniProtKB-KW"/>
</dbReference>
<comment type="similarity">
    <text evidence="2">Belongs to the Nudix hydrolase family.</text>
</comment>
<evidence type="ECO:0000256" key="8">
    <source>
        <dbReference type="ARBA" id="ARBA00022842"/>
    </source>
</evidence>
<evidence type="ECO:0000256" key="2">
    <source>
        <dbReference type="ARBA" id="ARBA00005582"/>
    </source>
</evidence>
<dbReference type="PROSITE" id="PS51462">
    <property type="entry name" value="NUDIX"/>
    <property type="match status" value="1"/>
</dbReference>
<keyword evidence="3" id="KW-0515">Mutator protein</keyword>
<comment type="cofactor">
    <cofactor evidence="1">
        <name>Mg(2+)</name>
        <dbReference type="ChEBI" id="CHEBI:18420"/>
    </cofactor>
</comment>
<evidence type="ECO:0000259" key="13">
    <source>
        <dbReference type="PROSITE" id="PS51462"/>
    </source>
</evidence>
<keyword evidence="8" id="KW-0460">Magnesium</keyword>
<dbReference type="GO" id="GO:0046872">
    <property type="term" value="F:metal ion binding"/>
    <property type="evidence" value="ECO:0007669"/>
    <property type="project" value="UniProtKB-KW"/>
</dbReference>
<sequence>MPVLSLEDHVDGPPRLVAGVLRETGPAATALARAGARLEVPARLLVAGDEVRVAAAGGLLGVRTRIIRAGTDGLCSERAAGPLRTLSHATRVTLEGAGSRVRDELAWTAPLGAPGRISDPVLRRRGRRLLEARRDVLAERVAELRQAPVVVGAAIVRDGRLLVAQRSYPAELAGRWELPGGGVEPGETEAAALVRECVEELGARIVVEPRPGADPRIGTDTRNGTDTRIGTDLPIGRRVLRIHTARLVPGSPEPQAREHRSLRWVGAHEVAGLGWLDADRAVVAELRALLRP</sequence>
<evidence type="ECO:0000313" key="15">
    <source>
        <dbReference type="Proteomes" id="UP000199614"/>
    </source>
</evidence>
<dbReference type="RefSeq" id="WP_281248694.1">
    <property type="nucleotide sequence ID" value="NZ_FOUY01000005.1"/>
</dbReference>
<name>A0A1I4V3Y3_PSUAM</name>
<dbReference type="SUPFAM" id="SSF55961">
    <property type="entry name" value="Bet v1-like"/>
    <property type="match status" value="1"/>
</dbReference>
<evidence type="ECO:0000256" key="6">
    <source>
        <dbReference type="ARBA" id="ARBA00022763"/>
    </source>
</evidence>
<gene>
    <name evidence="14" type="ORF">SAMN05216207_1005163</name>
</gene>
<feature type="region of interest" description="Disordered" evidence="12">
    <location>
        <begin position="209"/>
        <end position="230"/>
    </location>
</feature>
<dbReference type="PANTHER" id="PTHR47707">
    <property type="entry name" value="8-OXO-DGTP DIPHOSPHATASE"/>
    <property type="match status" value="1"/>
</dbReference>
<dbReference type="PRINTS" id="PR00502">
    <property type="entry name" value="NUDIXFAMILY"/>
</dbReference>
<dbReference type="EC" id="3.6.1.55" evidence="11"/>
<dbReference type="InterPro" id="IPR047127">
    <property type="entry name" value="MutT-like"/>
</dbReference>
<evidence type="ECO:0000256" key="1">
    <source>
        <dbReference type="ARBA" id="ARBA00001946"/>
    </source>
</evidence>
<keyword evidence="6" id="KW-0227">DNA damage</keyword>
<evidence type="ECO:0000256" key="11">
    <source>
        <dbReference type="ARBA" id="ARBA00038905"/>
    </source>
</evidence>
<dbReference type="Pfam" id="PF00293">
    <property type="entry name" value="NUDIX"/>
    <property type="match status" value="1"/>
</dbReference>
<reference evidence="14 15" key="1">
    <citation type="submission" date="2016-10" db="EMBL/GenBank/DDBJ databases">
        <authorList>
            <person name="de Groot N.N."/>
        </authorList>
    </citation>
    <scope>NUCLEOTIDE SEQUENCE [LARGE SCALE GENOMIC DNA]</scope>
    <source>
        <strain evidence="14 15">CGMCC 4.1877</strain>
    </source>
</reference>
<protein>
    <recommendedName>
        <fullName evidence="11">8-oxo-dGTP diphosphatase</fullName>
        <ecNumber evidence="11">3.6.1.55</ecNumber>
    </recommendedName>
</protein>
<evidence type="ECO:0000256" key="9">
    <source>
        <dbReference type="ARBA" id="ARBA00023204"/>
    </source>
</evidence>
<dbReference type="SUPFAM" id="SSF55811">
    <property type="entry name" value="Nudix"/>
    <property type="match status" value="1"/>
</dbReference>
<organism evidence="14 15">
    <name type="scientific">Pseudonocardia ammonioxydans</name>
    <dbReference type="NCBI Taxonomy" id="260086"/>
    <lineage>
        <taxon>Bacteria</taxon>
        <taxon>Bacillati</taxon>
        <taxon>Actinomycetota</taxon>
        <taxon>Actinomycetes</taxon>
        <taxon>Pseudonocardiales</taxon>
        <taxon>Pseudonocardiaceae</taxon>
        <taxon>Pseudonocardia</taxon>
    </lineage>
</organism>
<comment type="catalytic activity">
    <reaction evidence="10">
        <text>8-oxo-dGTP + H2O = 8-oxo-dGMP + diphosphate + H(+)</text>
        <dbReference type="Rhea" id="RHEA:31575"/>
        <dbReference type="ChEBI" id="CHEBI:15377"/>
        <dbReference type="ChEBI" id="CHEBI:15378"/>
        <dbReference type="ChEBI" id="CHEBI:33019"/>
        <dbReference type="ChEBI" id="CHEBI:63224"/>
        <dbReference type="ChEBI" id="CHEBI:77896"/>
        <dbReference type="EC" id="3.6.1.55"/>
    </reaction>
</comment>
<feature type="compositionally biased region" description="Basic and acidic residues" evidence="12">
    <location>
        <begin position="211"/>
        <end position="225"/>
    </location>
</feature>
<evidence type="ECO:0000256" key="5">
    <source>
        <dbReference type="ARBA" id="ARBA00022723"/>
    </source>
</evidence>
<dbReference type="GO" id="GO:0044715">
    <property type="term" value="F:8-oxo-dGDP phosphatase activity"/>
    <property type="evidence" value="ECO:0007669"/>
    <property type="project" value="TreeGrafter"/>
</dbReference>
<keyword evidence="7" id="KW-0378">Hydrolase</keyword>
<dbReference type="GO" id="GO:0044716">
    <property type="term" value="F:8-oxo-GDP phosphatase activity"/>
    <property type="evidence" value="ECO:0007669"/>
    <property type="project" value="TreeGrafter"/>
</dbReference>
<evidence type="ECO:0000256" key="12">
    <source>
        <dbReference type="SAM" id="MobiDB-lite"/>
    </source>
</evidence>
<accession>A0A1I4V3Y3</accession>
<dbReference type="STRING" id="260086.SAMN05216207_1005163"/>
<dbReference type="GO" id="GO:0006260">
    <property type="term" value="P:DNA replication"/>
    <property type="evidence" value="ECO:0007669"/>
    <property type="project" value="UniProtKB-KW"/>
</dbReference>
<evidence type="ECO:0000256" key="4">
    <source>
        <dbReference type="ARBA" id="ARBA00022705"/>
    </source>
</evidence>
<evidence type="ECO:0000256" key="3">
    <source>
        <dbReference type="ARBA" id="ARBA00022457"/>
    </source>
</evidence>
<proteinExistence type="inferred from homology"/>
<evidence type="ECO:0000313" key="14">
    <source>
        <dbReference type="EMBL" id="SFM95947.1"/>
    </source>
</evidence>
<dbReference type="PANTHER" id="PTHR47707:SF1">
    <property type="entry name" value="NUDIX HYDROLASE FAMILY PROTEIN"/>
    <property type="match status" value="1"/>
</dbReference>
<feature type="domain" description="Nudix hydrolase" evidence="13">
    <location>
        <begin position="146"/>
        <end position="289"/>
    </location>
</feature>
<dbReference type="AlphaFoldDB" id="A0A1I4V3Y3"/>
<dbReference type="GO" id="GO:0035539">
    <property type="term" value="F:8-oxo-7,8-dihydrodeoxyguanosine triphosphate pyrophosphatase activity"/>
    <property type="evidence" value="ECO:0007669"/>
    <property type="project" value="UniProtKB-EC"/>
</dbReference>
<evidence type="ECO:0000256" key="7">
    <source>
        <dbReference type="ARBA" id="ARBA00022801"/>
    </source>
</evidence>
<dbReference type="Gene3D" id="3.90.79.10">
    <property type="entry name" value="Nucleoside Triphosphate Pyrophosphohydrolase"/>
    <property type="match status" value="1"/>
</dbReference>
<keyword evidence="5" id="KW-0479">Metal-binding</keyword>
<dbReference type="GO" id="GO:0008413">
    <property type="term" value="F:8-oxo-7,8-dihydroguanosine triphosphate pyrophosphatase activity"/>
    <property type="evidence" value="ECO:0007669"/>
    <property type="project" value="TreeGrafter"/>
</dbReference>
<keyword evidence="4" id="KW-0235">DNA replication</keyword>
<keyword evidence="15" id="KW-1185">Reference proteome</keyword>
<dbReference type="EMBL" id="FOUY01000005">
    <property type="protein sequence ID" value="SFM95947.1"/>
    <property type="molecule type" value="Genomic_DNA"/>
</dbReference>
<dbReference type="InterPro" id="IPR000086">
    <property type="entry name" value="NUDIX_hydrolase_dom"/>
</dbReference>
<evidence type="ECO:0000256" key="10">
    <source>
        <dbReference type="ARBA" id="ARBA00035861"/>
    </source>
</evidence>
<keyword evidence="9" id="KW-0234">DNA repair</keyword>
<dbReference type="InterPro" id="IPR020476">
    <property type="entry name" value="Nudix_hydrolase"/>
</dbReference>
<dbReference type="Proteomes" id="UP000199614">
    <property type="component" value="Unassembled WGS sequence"/>
</dbReference>
<dbReference type="CDD" id="cd03425">
    <property type="entry name" value="NUDIX_MutT_NudA_like"/>
    <property type="match status" value="1"/>
</dbReference>
<dbReference type="InterPro" id="IPR015797">
    <property type="entry name" value="NUDIX_hydrolase-like_dom_sf"/>
</dbReference>